<dbReference type="RefSeq" id="WP_143069453.1">
    <property type="nucleotide sequence ID" value="NZ_FOAW01000011.1"/>
</dbReference>
<protein>
    <recommendedName>
        <fullName evidence="3">Excreted virulence factor EspC, type VII ESX diderm</fullName>
    </recommendedName>
</protein>
<reference evidence="2" key="1">
    <citation type="submission" date="2016-10" db="EMBL/GenBank/DDBJ databases">
        <authorList>
            <person name="Varghese N."/>
            <person name="Submissions S."/>
        </authorList>
    </citation>
    <scope>NUCLEOTIDE SEQUENCE [LARGE SCALE GENOMIC DNA]</scope>
    <source>
        <strain evidence="2">DSM 44675</strain>
    </source>
</reference>
<sequence length="101" mass="10101">MTSGEMAVDTAALARLAVALESAAEAIEEIDTARAFRRAAEGLAGSDTAAAYAAGADRIAAGVRAIGSRVRVMSQIAATNTTRYDDTEAGNRGLLASAGGA</sequence>
<gene>
    <name evidence="1" type="ORF">SAMN05444583_1119</name>
</gene>
<dbReference type="OrthoDB" id="10011899at2"/>
<evidence type="ECO:0000313" key="2">
    <source>
        <dbReference type="Proteomes" id="UP000198677"/>
    </source>
</evidence>
<organism evidence="1 2">
    <name type="scientific">Rhodococcus maanshanensis</name>
    <dbReference type="NCBI Taxonomy" id="183556"/>
    <lineage>
        <taxon>Bacteria</taxon>
        <taxon>Bacillati</taxon>
        <taxon>Actinomycetota</taxon>
        <taxon>Actinomycetes</taxon>
        <taxon>Mycobacteriales</taxon>
        <taxon>Nocardiaceae</taxon>
        <taxon>Rhodococcus</taxon>
    </lineage>
</organism>
<dbReference type="EMBL" id="FOAW01000011">
    <property type="protein sequence ID" value="SEL56901.1"/>
    <property type="molecule type" value="Genomic_DNA"/>
</dbReference>
<accession>A0A1H7R9G6</accession>
<evidence type="ECO:0000313" key="1">
    <source>
        <dbReference type="EMBL" id="SEL56901.1"/>
    </source>
</evidence>
<dbReference type="Proteomes" id="UP000198677">
    <property type="component" value="Unassembled WGS sequence"/>
</dbReference>
<dbReference type="AlphaFoldDB" id="A0A1H7R9G6"/>
<keyword evidence="2" id="KW-1185">Reference proteome</keyword>
<evidence type="ECO:0008006" key="3">
    <source>
        <dbReference type="Google" id="ProtNLM"/>
    </source>
</evidence>
<proteinExistence type="predicted"/>
<name>A0A1H7R9G6_9NOCA</name>